<evidence type="ECO:0000259" key="18">
    <source>
        <dbReference type="SMART" id="SM00856"/>
    </source>
</evidence>
<dbReference type="AlphaFoldDB" id="A0A7J7PBC1"/>
<comment type="caution">
    <text evidence="19">The sequence shown here is derived from an EMBL/GenBank/DDBJ whole genome shotgun (WGS) entry which is preliminary data.</text>
</comment>
<evidence type="ECO:0000256" key="1">
    <source>
        <dbReference type="ARBA" id="ARBA00004196"/>
    </source>
</evidence>
<dbReference type="SUPFAM" id="SSF51126">
    <property type="entry name" value="Pectin lyase-like"/>
    <property type="match status" value="1"/>
</dbReference>
<dbReference type="GO" id="GO:0005576">
    <property type="term" value="C:extracellular region"/>
    <property type="evidence" value="ECO:0007669"/>
    <property type="project" value="UniProtKB-SubCell"/>
</dbReference>
<reference evidence="19 20" key="1">
    <citation type="journal article" date="2020" name="IScience">
        <title>Genome Sequencing of the Endangered Kingdonia uniflora (Circaeasteraceae, Ranunculales) Reveals Potential Mechanisms of Evolutionary Specialization.</title>
        <authorList>
            <person name="Sun Y."/>
            <person name="Deng T."/>
            <person name="Zhang A."/>
            <person name="Moore M.J."/>
            <person name="Landis J.B."/>
            <person name="Lin N."/>
            <person name="Zhang H."/>
            <person name="Zhang X."/>
            <person name="Huang J."/>
            <person name="Zhang X."/>
            <person name="Sun H."/>
            <person name="Wang H."/>
        </authorList>
    </citation>
    <scope>NUCLEOTIDE SEQUENCE [LARGE SCALE GENOMIC DNA]</scope>
    <source>
        <strain evidence="19">TB1705</strain>
        <tissue evidence="19">Leaf</tissue>
    </source>
</reference>
<dbReference type="InterPro" id="IPR000070">
    <property type="entry name" value="Pectinesterase_cat"/>
</dbReference>
<evidence type="ECO:0000256" key="10">
    <source>
        <dbReference type="ARBA" id="ARBA00023085"/>
    </source>
</evidence>
<dbReference type="InterPro" id="IPR035513">
    <property type="entry name" value="Invertase/methylesterase_inhib"/>
</dbReference>
<feature type="domain" description="Pectinesterase inhibitor" evidence="18">
    <location>
        <begin position="26"/>
        <end position="179"/>
    </location>
</feature>
<dbReference type="SUPFAM" id="SSF101148">
    <property type="entry name" value="Plant invertase/pectin methylesterase inhibitor"/>
    <property type="match status" value="1"/>
</dbReference>
<comment type="pathway">
    <text evidence="3 17">Glycan metabolism; pectin degradation; 2-dehydro-3-deoxy-D-gluconate from pectin: step 1/5.</text>
</comment>
<dbReference type="GO" id="GO:0042545">
    <property type="term" value="P:cell wall modification"/>
    <property type="evidence" value="ECO:0007669"/>
    <property type="project" value="UniProtKB-UniRule"/>
</dbReference>
<dbReference type="GO" id="GO:0004857">
    <property type="term" value="F:enzyme inhibitor activity"/>
    <property type="evidence" value="ECO:0007669"/>
    <property type="project" value="InterPro"/>
</dbReference>
<evidence type="ECO:0000256" key="11">
    <source>
        <dbReference type="ARBA" id="ARBA00023157"/>
    </source>
</evidence>
<evidence type="ECO:0000256" key="7">
    <source>
        <dbReference type="ARBA" id="ARBA00022525"/>
    </source>
</evidence>
<evidence type="ECO:0000256" key="15">
    <source>
        <dbReference type="ARBA" id="ARBA00057335"/>
    </source>
</evidence>
<comment type="similarity">
    <text evidence="5">In the C-terminal section; belongs to the pectinesterase family.</text>
</comment>
<dbReference type="InterPro" id="IPR033131">
    <property type="entry name" value="Pectinesterase_Asp_AS"/>
</dbReference>
<gene>
    <name evidence="19" type="ORF">GIB67_031530</name>
</gene>
<dbReference type="EMBL" id="JACGCM010000049">
    <property type="protein sequence ID" value="KAF6176719.1"/>
    <property type="molecule type" value="Genomic_DNA"/>
</dbReference>
<comment type="function">
    <text evidence="15">Acts in the modification of cell walls via demethylesterification of cell wall pectin.</text>
</comment>
<evidence type="ECO:0000256" key="17">
    <source>
        <dbReference type="RuleBase" id="RU000589"/>
    </source>
</evidence>
<evidence type="ECO:0000256" key="12">
    <source>
        <dbReference type="ARBA" id="ARBA00023180"/>
    </source>
</evidence>
<dbReference type="InterPro" id="IPR012334">
    <property type="entry name" value="Pectin_lyas_fold"/>
</dbReference>
<evidence type="ECO:0000256" key="4">
    <source>
        <dbReference type="ARBA" id="ARBA00006027"/>
    </source>
</evidence>
<dbReference type="Pfam" id="PF01095">
    <property type="entry name" value="Pectinesterase"/>
    <property type="match status" value="1"/>
</dbReference>
<feature type="active site" evidence="16">
    <location>
        <position position="389"/>
    </location>
</feature>
<dbReference type="Pfam" id="PF04043">
    <property type="entry name" value="PMEI"/>
    <property type="match status" value="1"/>
</dbReference>
<evidence type="ECO:0000256" key="9">
    <source>
        <dbReference type="ARBA" id="ARBA00022801"/>
    </source>
</evidence>
<sequence>MASSLIFSLLALLFISRALADIVPASPPVAPETVCNVTLYPKFCKSMLPRNGQGDIHAYGRLLVSQSLSSARKFSALVDKYLGKQSTLSKPTILALKDCKLLAGLNMDFLLSTSSTLNSPKTLLGDRTEDLQTLLSAILTNQQTCFDGLEAASSAWSVKNGLYSPLSNETKLYSVSLTLFNRGWVHKKIKRRKLLFSDTKPGHLSLIMSSRNREILESVARRNLLQTNSDSVVVRDIVTVNPDGSGNFTNISDAVSAAPNNTNIDDGYFLIYIASGVYEEYVSIDKKKKNIMMIGDGINQTIITGNRNIVDGSTTFNSATLAVVGQGFVAVNITFRNTAGAIKHQAVAVRNGADLSTFYSCSFEAYQDTLYTHSLRQFYRDCDIYGTVDFIFGNAAVVLQNCNIYARLPISGQFNALTAQGRTDPGQNTGISIHNCKIKAAADLASSNGTMKTYLGRPWKEYSRTVVMQSFIDSLIDPTGWNNWSGDFALSTLYYAEYNNVGPGSNTTNRVNWTGYHVINATDAANFTVSNFILGGDWLPATGAEYTSGLL</sequence>
<dbReference type="PROSITE" id="PS00503">
    <property type="entry name" value="PECTINESTERASE_2"/>
    <property type="match status" value="1"/>
</dbReference>
<evidence type="ECO:0000256" key="16">
    <source>
        <dbReference type="PROSITE-ProRule" id="PRU10040"/>
    </source>
</evidence>
<dbReference type="SMART" id="SM00856">
    <property type="entry name" value="PMEI"/>
    <property type="match status" value="1"/>
</dbReference>
<evidence type="ECO:0000313" key="20">
    <source>
        <dbReference type="Proteomes" id="UP000541444"/>
    </source>
</evidence>
<keyword evidence="7" id="KW-0964">Secreted</keyword>
<comment type="subcellular location">
    <subcellularLocation>
        <location evidence="1">Cell envelope</location>
    </subcellularLocation>
    <subcellularLocation>
        <location evidence="2">Secreted</location>
    </subcellularLocation>
</comment>
<keyword evidence="13" id="KW-0961">Cell wall biogenesis/degradation</keyword>
<feature type="chain" id="PRO_5029941426" description="Pectinesterase" evidence="17">
    <location>
        <begin position="21"/>
        <end position="551"/>
    </location>
</feature>
<dbReference type="Gene3D" id="1.20.140.40">
    <property type="entry name" value="Invertase/pectin methylesterase inhibitor family protein"/>
    <property type="match status" value="1"/>
</dbReference>
<evidence type="ECO:0000256" key="5">
    <source>
        <dbReference type="ARBA" id="ARBA00007786"/>
    </source>
</evidence>
<dbReference type="CDD" id="cd15798">
    <property type="entry name" value="PMEI-like_3"/>
    <property type="match status" value="1"/>
</dbReference>
<name>A0A7J7PBC1_9MAGN</name>
<keyword evidence="12" id="KW-0325">Glycoprotein</keyword>
<evidence type="ECO:0000256" key="13">
    <source>
        <dbReference type="ARBA" id="ARBA00023316"/>
    </source>
</evidence>
<evidence type="ECO:0000256" key="14">
    <source>
        <dbReference type="ARBA" id="ARBA00047928"/>
    </source>
</evidence>
<evidence type="ECO:0000256" key="2">
    <source>
        <dbReference type="ARBA" id="ARBA00004613"/>
    </source>
</evidence>
<keyword evidence="20" id="KW-1185">Reference proteome</keyword>
<dbReference type="Gene3D" id="2.160.20.10">
    <property type="entry name" value="Single-stranded right-handed beta-helix, Pectin lyase-like"/>
    <property type="match status" value="1"/>
</dbReference>
<proteinExistence type="inferred from homology"/>
<organism evidence="19 20">
    <name type="scientific">Kingdonia uniflora</name>
    <dbReference type="NCBI Taxonomy" id="39325"/>
    <lineage>
        <taxon>Eukaryota</taxon>
        <taxon>Viridiplantae</taxon>
        <taxon>Streptophyta</taxon>
        <taxon>Embryophyta</taxon>
        <taxon>Tracheophyta</taxon>
        <taxon>Spermatophyta</taxon>
        <taxon>Magnoliopsida</taxon>
        <taxon>Ranunculales</taxon>
        <taxon>Circaeasteraceae</taxon>
        <taxon>Kingdonia</taxon>
    </lineage>
</organism>
<keyword evidence="11" id="KW-1015">Disulfide bond</keyword>
<dbReference type="InterPro" id="IPR011050">
    <property type="entry name" value="Pectin_lyase_fold/virulence"/>
</dbReference>
<keyword evidence="10 17" id="KW-0063">Aspartyl esterase</keyword>
<feature type="signal peptide" evidence="17">
    <location>
        <begin position="1"/>
        <end position="20"/>
    </location>
</feature>
<dbReference type="GO" id="GO:0045490">
    <property type="term" value="P:pectin catabolic process"/>
    <property type="evidence" value="ECO:0007669"/>
    <property type="project" value="UniProtKB-UniRule"/>
</dbReference>
<dbReference type="FunFam" id="1.20.140.40:FF:000004">
    <property type="entry name" value="Pectinesterase"/>
    <property type="match status" value="1"/>
</dbReference>
<evidence type="ECO:0000256" key="3">
    <source>
        <dbReference type="ARBA" id="ARBA00005184"/>
    </source>
</evidence>
<keyword evidence="8 17" id="KW-0732">Signal</keyword>
<dbReference type="Proteomes" id="UP000541444">
    <property type="component" value="Unassembled WGS sequence"/>
</dbReference>
<dbReference type="InterPro" id="IPR006501">
    <property type="entry name" value="Pectinesterase_inhib_dom"/>
</dbReference>
<evidence type="ECO:0000313" key="19">
    <source>
        <dbReference type="EMBL" id="KAF6176719.1"/>
    </source>
</evidence>
<keyword evidence="9 17" id="KW-0378">Hydrolase</keyword>
<comment type="similarity">
    <text evidence="4">In the N-terminal section; belongs to the PMEI family.</text>
</comment>
<comment type="catalytic activity">
    <reaction evidence="14 17">
        <text>[(1-&gt;4)-alpha-D-galacturonosyl methyl ester](n) + n H2O = [(1-&gt;4)-alpha-D-galacturonosyl](n) + n methanol + n H(+)</text>
        <dbReference type="Rhea" id="RHEA:22380"/>
        <dbReference type="Rhea" id="RHEA-COMP:14570"/>
        <dbReference type="Rhea" id="RHEA-COMP:14573"/>
        <dbReference type="ChEBI" id="CHEBI:15377"/>
        <dbReference type="ChEBI" id="CHEBI:15378"/>
        <dbReference type="ChEBI" id="CHEBI:17790"/>
        <dbReference type="ChEBI" id="CHEBI:140522"/>
        <dbReference type="ChEBI" id="CHEBI:140523"/>
        <dbReference type="EC" id="3.1.1.11"/>
    </reaction>
</comment>
<evidence type="ECO:0000256" key="6">
    <source>
        <dbReference type="ARBA" id="ARBA00013229"/>
    </source>
</evidence>
<dbReference type="UniPathway" id="UPA00545">
    <property type="reaction ID" value="UER00823"/>
</dbReference>
<accession>A0A7J7PBC1</accession>
<dbReference type="EC" id="3.1.1.11" evidence="6 17"/>
<dbReference type="GO" id="GO:0030599">
    <property type="term" value="F:pectinesterase activity"/>
    <property type="evidence" value="ECO:0007669"/>
    <property type="project" value="UniProtKB-UniRule"/>
</dbReference>
<protein>
    <recommendedName>
        <fullName evidence="6 17">Pectinesterase</fullName>
        <ecNumber evidence="6 17">3.1.1.11</ecNumber>
    </recommendedName>
</protein>
<dbReference type="FunFam" id="2.160.20.10:FF:000001">
    <property type="entry name" value="Pectinesterase"/>
    <property type="match status" value="1"/>
</dbReference>
<dbReference type="OrthoDB" id="2019149at2759"/>
<dbReference type="PANTHER" id="PTHR31707">
    <property type="entry name" value="PECTINESTERASE"/>
    <property type="match status" value="1"/>
</dbReference>
<evidence type="ECO:0000256" key="8">
    <source>
        <dbReference type="ARBA" id="ARBA00022729"/>
    </source>
</evidence>